<evidence type="ECO:0008006" key="4">
    <source>
        <dbReference type="Google" id="ProtNLM"/>
    </source>
</evidence>
<keyword evidence="1" id="KW-0812">Transmembrane</keyword>
<proteinExistence type="predicted"/>
<gene>
    <name evidence="2" type="ORF">JIN81_03115</name>
</gene>
<dbReference type="RefSeq" id="WP_200276235.1">
    <property type="nucleotide sequence ID" value="NZ_JAENII010000002.1"/>
</dbReference>
<dbReference type="InterPro" id="IPR035287">
    <property type="entry name" value="DUF5362"/>
</dbReference>
<protein>
    <recommendedName>
        <fullName evidence="4">DUF5362 domain-containing protein</fullName>
    </recommendedName>
</protein>
<name>A0A934VEY0_9BACT</name>
<evidence type="ECO:0000313" key="3">
    <source>
        <dbReference type="Proteomes" id="UP000658278"/>
    </source>
</evidence>
<feature type="transmembrane region" description="Helical" evidence="1">
    <location>
        <begin position="136"/>
        <end position="164"/>
    </location>
</feature>
<evidence type="ECO:0000256" key="1">
    <source>
        <dbReference type="SAM" id="Phobius"/>
    </source>
</evidence>
<dbReference type="Pfam" id="PF17319">
    <property type="entry name" value="DUF5362"/>
    <property type="match status" value="1"/>
</dbReference>
<reference evidence="2" key="1">
    <citation type="submission" date="2021-01" db="EMBL/GenBank/DDBJ databases">
        <title>Modified the classification status of verrucomicrobia.</title>
        <authorList>
            <person name="Feng X."/>
        </authorList>
    </citation>
    <scope>NUCLEOTIDE SEQUENCE</scope>
    <source>
        <strain evidence="2">KCTC 22201</strain>
    </source>
</reference>
<dbReference type="Proteomes" id="UP000658278">
    <property type="component" value="Unassembled WGS sequence"/>
</dbReference>
<keyword evidence="1" id="KW-1133">Transmembrane helix</keyword>
<organism evidence="2 3">
    <name type="scientific">Haloferula rosea</name>
    <dbReference type="NCBI Taxonomy" id="490093"/>
    <lineage>
        <taxon>Bacteria</taxon>
        <taxon>Pseudomonadati</taxon>
        <taxon>Verrucomicrobiota</taxon>
        <taxon>Verrucomicrobiia</taxon>
        <taxon>Verrucomicrobiales</taxon>
        <taxon>Verrucomicrobiaceae</taxon>
        <taxon>Haloferula</taxon>
    </lineage>
</organism>
<accession>A0A934VEY0</accession>
<feature type="transmembrane region" description="Helical" evidence="1">
    <location>
        <begin position="76"/>
        <end position="99"/>
    </location>
</feature>
<dbReference type="AlphaFoldDB" id="A0A934VEY0"/>
<feature type="transmembrane region" description="Helical" evidence="1">
    <location>
        <begin position="34"/>
        <end position="56"/>
    </location>
</feature>
<keyword evidence="1" id="KW-0472">Membrane</keyword>
<dbReference type="EMBL" id="JAENII010000002">
    <property type="protein sequence ID" value="MBK1825995.1"/>
    <property type="molecule type" value="Genomic_DNA"/>
</dbReference>
<evidence type="ECO:0000313" key="2">
    <source>
        <dbReference type="EMBL" id="MBK1825995.1"/>
    </source>
</evidence>
<keyword evidence="3" id="KW-1185">Reference proteome</keyword>
<sequence>MDNPYAASPSDPSLQSHAGVTPAMVEALRATKPWIRFCAILGFICTGFIFLAALFMGLGGGVMATSLGSSSSSGGAMPFAAMSAVFSIVYVLMGLLYLFPSIKLWKYGSRIAELMSSQSSQDLEAALDAQRSFWKLVGILLAVFIALYIAVIGVVVVMGVFGAAMTP</sequence>
<comment type="caution">
    <text evidence="2">The sequence shown here is derived from an EMBL/GenBank/DDBJ whole genome shotgun (WGS) entry which is preliminary data.</text>
</comment>